<evidence type="ECO:0000256" key="6">
    <source>
        <dbReference type="ARBA" id="ARBA00022723"/>
    </source>
</evidence>
<dbReference type="PANTHER" id="PTHR33540">
    <property type="entry name" value="TRNA THREONYLCARBAMOYLADENOSINE BIOSYNTHESIS PROTEIN TSAE"/>
    <property type="match status" value="1"/>
</dbReference>
<dbReference type="EnsemblBacteria" id="ACK42245">
    <property type="protein sequence ID" value="ACK42245"/>
    <property type="gene ID" value="Dtur_0965"/>
</dbReference>
<dbReference type="Gene3D" id="3.40.50.300">
    <property type="entry name" value="P-loop containing nucleotide triphosphate hydrolases"/>
    <property type="match status" value="1"/>
</dbReference>
<dbReference type="InterPro" id="IPR027417">
    <property type="entry name" value="P-loop_NTPase"/>
</dbReference>
<evidence type="ECO:0000256" key="8">
    <source>
        <dbReference type="ARBA" id="ARBA00022840"/>
    </source>
</evidence>
<dbReference type="PANTHER" id="PTHR33540:SF2">
    <property type="entry name" value="TRNA THREONYLCARBAMOYLADENOSINE BIOSYNTHESIS PROTEIN TSAE"/>
    <property type="match status" value="1"/>
</dbReference>
<evidence type="ECO:0000256" key="1">
    <source>
        <dbReference type="ARBA" id="ARBA00004496"/>
    </source>
</evidence>
<dbReference type="eggNOG" id="COG0802">
    <property type="taxonomic scope" value="Bacteria"/>
</dbReference>
<dbReference type="NCBIfam" id="TIGR00150">
    <property type="entry name" value="T6A_YjeE"/>
    <property type="match status" value="1"/>
</dbReference>
<dbReference type="GO" id="GO:0005737">
    <property type="term" value="C:cytoplasm"/>
    <property type="evidence" value="ECO:0007669"/>
    <property type="project" value="UniProtKB-SubCell"/>
</dbReference>
<dbReference type="KEGG" id="dtu:Dtur_0965"/>
<gene>
    <name evidence="11" type="ordered locus">Dtur_0965</name>
</gene>
<comment type="subcellular location">
    <subcellularLocation>
        <location evidence="1">Cytoplasm</location>
    </subcellularLocation>
</comment>
<evidence type="ECO:0000313" key="11">
    <source>
        <dbReference type="EMBL" id="ACK42245.1"/>
    </source>
</evidence>
<evidence type="ECO:0000256" key="5">
    <source>
        <dbReference type="ARBA" id="ARBA00022694"/>
    </source>
</evidence>
<dbReference type="STRING" id="515635.Dtur_0965"/>
<dbReference type="Proteomes" id="UP000007719">
    <property type="component" value="Chromosome"/>
</dbReference>
<dbReference type="SUPFAM" id="SSF52540">
    <property type="entry name" value="P-loop containing nucleoside triphosphate hydrolases"/>
    <property type="match status" value="1"/>
</dbReference>
<dbReference type="GO" id="GO:0005524">
    <property type="term" value="F:ATP binding"/>
    <property type="evidence" value="ECO:0007669"/>
    <property type="project" value="UniProtKB-KW"/>
</dbReference>
<dbReference type="OrthoDB" id="9815896at2"/>
<comment type="similarity">
    <text evidence="2">Belongs to the TsaE family.</text>
</comment>
<keyword evidence="7" id="KW-0547">Nucleotide-binding</keyword>
<evidence type="ECO:0000256" key="7">
    <source>
        <dbReference type="ARBA" id="ARBA00022741"/>
    </source>
</evidence>
<reference evidence="12" key="1">
    <citation type="journal article" date="2016" name="Front. Microbiol.">
        <title>The complete genome sequence of hyperthermophile Dictyoglomus turgidum DSM 6724 reveals a specialized carbohydrate fermentor.</title>
        <authorList>
            <person name="Brumm P.J."/>
            <person name="Gowda K."/>
            <person name="Robb F.T."/>
            <person name="Mead D.A."/>
        </authorList>
    </citation>
    <scope>NUCLEOTIDE SEQUENCE [LARGE SCALE GENOMIC DNA]</scope>
    <source>
        <strain evidence="12">DSM 6724 / Z-1310</strain>
    </source>
</reference>
<evidence type="ECO:0000313" key="12">
    <source>
        <dbReference type="Proteomes" id="UP000007719"/>
    </source>
</evidence>
<evidence type="ECO:0000256" key="3">
    <source>
        <dbReference type="ARBA" id="ARBA00019010"/>
    </source>
</evidence>
<organism evidence="11 12">
    <name type="scientific">Dictyoglomus turgidum (strain DSM 6724 / Z-1310)</name>
    <dbReference type="NCBI Taxonomy" id="515635"/>
    <lineage>
        <taxon>Bacteria</taxon>
        <taxon>Pseudomonadati</taxon>
        <taxon>Dictyoglomota</taxon>
        <taxon>Dictyoglomia</taxon>
        <taxon>Dictyoglomales</taxon>
        <taxon>Dictyoglomaceae</taxon>
        <taxon>Dictyoglomus</taxon>
    </lineage>
</organism>
<keyword evidence="12" id="KW-1185">Reference proteome</keyword>
<dbReference type="GO" id="GO:0002949">
    <property type="term" value="P:tRNA threonylcarbamoyladenosine modification"/>
    <property type="evidence" value="ECO:0000318"/>
    <property type="project" value="GO_Central"/>
</dbReference>
<protein>
    <recommendedName>
        <fullName evidence="3">tRNA threonylcarbamoyladenosine biosynthesis protein TsaE</fullName>
    </recommendedName>
    <alternativeName>
        <fullName evidence="10">t(6)A37 threonylcarbamoyladenosine biosynthesis protein TsaE</fullName>
    </alternativeName>
</protein>
<keyword evidence="4" id="KW-0963">Cytoplasm</keyword>
<dbReference type="FunFam" id="3.40.50.300:FF:000777">
    <property type="entry name" value="tRNA (N6-adenosine(37)-N6)-threonylcarbamoyltransferase complex ATPase TsaE"/>
    <property type="match status" value="1"/>
</dbReference>
<keyword evidence="6" id="KW-0479">Metal-binding</keyword>
<dbReference type="HOGENOM" id="CLU_087829_3_0_0"/>
<dbReference type="PATRIC" id="fig|515635.4.peg.1002"/>
<evidence type="ECO:0000256" key="2">
    <source>
        <dbReference type="ARBA" id="ARBA00007599"/>
    </source>
</evidence>
<dbReference type="GO" id="GO:0046872">
    <property type="term" value="F:metal ion binding"/>
    <property type="evidence" value="ECO:0007669"/>
    <property type="project" value="UniProtKB-KW"/>
</dbReference>
<evidence type="ECO:0000256" key="4">
    <source>
        <dbReference type="ARBA" id="ARBA00022490"/>
    </source>
</evidence>
<sequence>MEVLSKSPLETKELGKALGNLLNPGNILALIGDLGSGKTTFVQGISQALHITIPVNSPSFLIIKEYKGKHRMLHIDVYRLKIPERELENIGFEEYLNSDFIIVIEWADKIRGLLPKERMEITFEHVDFNERLIKFKPYGEKYENLLLELKKCLSLE</sequence>
<keyword evidence="5" id="KW-0819">tRNA processing</keyword>
<dbReference type="InterPro" id="IPR003442">
    <property type="entry name" value="T6A_TsaE"/>
</dbReference>
<evidence type="ECO:0000256" key="9">
    <source>
        <dbReference type="ARBA" id="ARBA00022842"/>
    </source>
</evidence>
<dbReference type="RefSeq" id="WP_012583329.1">
    <property type="nucleotide sequence ID" value="NC_011661.1"/>
</dbReference>
<dbReference type="Pfam" id="PF02367">
    <property type="entry name" value="TsaE"/>
    <property type="match status" value="1"/>
</dbReference>
<keyword evidence="9" id="KW-0460">Magnesium</keyword>
<dbReference type="FunCoup" id="B8E1B7">
    <property type="interactions" value="358"/>
</dbReference>
<dbReference type="InParanoid" id="B8E1B7"/>
<keyword evidence="8" id="KW-0067">ATP-binding</keyword>
<evidence type="ECO:0000256" key="10">
    <source>
        <dbReference type="ARBA" id="ARBA00032441"/>
    </source>
</evidence>
<dbReference type="EMBL" id="CP001251">
    <property type="protein sequence ID" value="ACK42245.1"/>
    <property type="molecule type" value="Genomic_DNA"/>
</dbReference>
<dbReference type="AlphaFoldDB" id="B8E1B7"/>
<accession>B8E1B7</accession>
<name>B8E1B7_DICTD</name>
<proteinExistence type="inferred from homology"/>